<evidence type="ECO:0000313" key="9">
    <source>
        <dbReference type="Proteomes" id="UP000009131"/>
    </source>
</evidence>
<keyword evidence="4 6" id="KW-0472">Membrane</keyword>
<feature type="transmembrane region" description="Helical" evidence="6">
    <location>
        <begin position="197"/>
        <end position="216"/>
    </location>
</feature>
<evidence type="ECO:0000256" key="4">
    <source>
        <dbReference type="ARBA" id="ARBA00023136"/>
    </source>
</evidence>
<sequence length="363" mass="39157">MNDPQSERKGSPSPAASHSRAASRGASPAPLLPQYSAAPTGTLKDKEQNDSHPVSTAKGVQDAWWNNVPAWIPIVSWISLSSAVILMNKYILYDLGFSHPIFLTTLHVAFQVIASRALHRFTPYVDGARELEASGKMNREVFLHKVVPIGVLFSVSLILSNWVYLRLSVSFIQMIKAITPVSVLAVSVLFKVKTASAKLYGIVGIISLGVIIASYGEIDFDLLGFTVQIIAILVESCRLVLIQILLQGLGMSPLVSLYYTAPVVLASNSVLLVIFEGLTPFYKLYSIGYGLLFLNASLTFALNLASVWLIGKASGLVLTLSGVIKDILLVVGSWLVLGSTITITQIFGYFVALAGLVAFKTQG</sequence>
<dbReference type="RefSeq" id="XP_014566334.1">
    <property type="nucleotide sequence ID" value="XM_014710848.1"/>
</dbReference>
<dbReference type="OrthoDB" id="6418713at2759"/>
<dbReference type="HOGENOM" id="CLU_022332_0_0_1"/>
<feature type="compositionally biased region" description="Low complexity" evidence="5">
    <location>
        <begin position="11"/>
        <end position="33"/>
    </location>
</feature>
<feature type="domain" description="Sugar phosphate transporter" evidence="7">
    <location>
        <begin position="75"/>
        <end position="357"/>
    </location>
</feature>
<dbReference type="eggNOG" id="KOG1441">
    <property type="taxonomic scope" value="Eukaryota"/>
</dbReference>
<dbReference type="AlphaFoldDB" id="G7E505"/>
<feature type="region of interest" description="Disordered" evidence="5">
    <location>
        <begin position="1"/>
        <end position="56"/>
    </location>
</feature>
<feature type="transmembrane region" description="Helical" evidence="6">
    <location>
        <begin position="341"/>
        <end position="359"/>
    </location>
</feature>
<evidence type="ECO:0000256" key="6">
    <source>
        <dbReference type="SAM" id="Phobius"/>
    </source>
</evidence>
<feature type="transmembrane region" description="Helical" evidence="6">
    <location>
        <begin position="257"/>
        <end position="275"/>
    </location>
</feature>
<dbReference type="GO" id="GO:0016020">
    <property type="term" value="C:membrane"/>
    <property type="evidence" value="ECO:0007669"/>
    <property type="project" value="UniProtKB-SubCell"/>
</dbReference>
<comment type="subcellular location">
    <subcellularLocation>
        <location evidence="1">Membrane</location>
        <topology evidence="1">Multi-pass membrane protein</topology>
    </subcellularLocation>
</comment>
<dbReference type="OMA" id="VVMIQVM"/>
<accession>G7E505</accession>
<dbReference type="PANTHER" id="PTHR11132">
    <property type="entry name" value="SOLUTE CARRIER FAMILY 35"/>
    <property type="match status" value="1"/>
</dbReference>
<organism evidence="8 9">
    <name type="scientific">Mixia osmundae (strain CBS 9802 / IAM 14324 / JCM 22182 / KY 12970)</name>
    <dbReference type="NCBI Taxonomy" id="764103"/>
    <lineage>
        <taxon>Eukaryota</taxon>
        <taxon>Fungi</taxon>
        <taxon>Dikarya</taxon>
        <taxon>Basidiomycota</taxon>
        <taxon>Pucciniomycotina</taxon>
        <taxon>Mixiomycetes</taxon>
        <taxon>Mixiales</taxon>
        <taxon>Mixiaceae</taxon>
        <taxon>Mixia</taxon>
    </lineage>
</organism>
<evidence type="ECO:0000313" key="8">
    <source>
        <dbReference type="EMBL" id="GAA97915.1"/>
    </source>
</evidence>
<dbReference type="InParanoid" id="G7E505"/>
<reference evidence="8 9" key="1">
    <citation type="journal article" date="2011" name="J. Gen. Appl. Microbiol.">
        <title>Draft genome sequencing of the enigmatic basidiomycete Mixia osmundae.</title>
        <authorList>
            <person name="Nishida H."/>
            <person name="Nagatsuka Y."/>
            <person name="Sugiyama J."/>
        </authorList>
    </citation>
    <scope>NUCLEOTIDE SEQUENCE [LARGE SCALE GENOMIC DNA]</scope>
    <source>
        <strain evidence="9">CBS 9802 / IAM 14324 / JCM 22182 / KY 12970</strain>
    </source>
</reference>
<feature type="transmembrane region" description="Helical" evidence="6">
    <location>
        <begin position="316"/>
        <end position="335"/>
    </location>
</feature>
<feature type="transmembrane region" description="Helical" evidence="6">
    <location>
        <begin position="287"/>
        <end position="309"/>
    </location>
</feature>
<feature type="transmembrane region" description="Helical" evidence="6">
    <location>
        <begin position="222"/>
        <end position="245"/>
    </location>
</feature>
<keyword evidence="3 6" id="KW-1133">Transmembrane helix</keyword>
<keyword evidence="9" id="KW-1185">Reference proteome</keyword>
<name>G7E505_MIXOS</name>
<evidence type="ECO:0000256" key="3">
    <source>
        <dbReference type="ARBA" id="ARBA00022989"/>
    </source>
</evidence>
<feature type="compositionally biased region" description="Basic and acidic residues" evidence="5">
    <location>
        <begin position="1"/>
        <end position="10"/>
    </location>
</feature>
<evidence type="ECO:0000256" key="5">
    <source>
        <dbReference type="SAM" id="MobiDB-lite"/>
    </source>
</evidence>
<dbReference type="InterPro" id="IPR004853">
    <property type="entry name" value="Sugar_P_trans_dom"/>
</dbReference>
<reference evidence="8 9" key="2">
    <citation type="journal article" date="2012" name="Open Biol.">
        <title>Characteristics of nucleosomes and linker DNA regions on the genome of the basidiomycete Mixia osmundae revealed by mono- and dinucleosome mapping.</title>
        <authorList>
            <person name="Nishida H."/>
            <person name="Kondo S."/>
            <person name="Matsumoto T."/>
            <person name="Suzuki Y."/>
            <person name="Yoshikawa H."/>
            <person name="Taylor T.D."/>
            <person name="Sugiyama J."/>
        </authorList>
    </citation>
    <scope>NUCLEOTIDE SEQUENCE [LARGE SCALE GENOMIC DNA]</scope>
    <source>
        <strain evidence="9">CBS 9802 / IAM 14324 / JCM 22182 / KY 12970</strain>
    </source>
</reference>
<feature type="transmembrane region" description="Helical" evidence="6">
    <location>
        <begin position="146"/>
        <end position="165"/>
    </location>
</feature>
<dbReference type="Proteomes" id="UP000009131">
    <property type="component" value="Unassembled WGS sequence"/>
</dbReference>
<proteinExistence type="predicted"/>
<dbReference type="EMBL" id="BABT02000146">
    <property type="protein sequence ID" value="GAA97915.1"/>
    <property type="molecule type" value="Genomic_DNA"/>
</dbReference>
<evidence type="ECO:0000256" key="2">
    <source>
        <dbReference type="ARBA" id="ARBA00022692"/>
    </source>
</evidence>
<protein>
    <recommendedName>
        <fullName evidence="7">Sugar phosphate transporter domain-containing protein</fullName>
    </recommendedName>
</protein>
<keyword evidence="2 6" id="KW-0812">Transmembrane</keyword>
<comment type="caution">
    <text evidence="8">The sequence shown here is derived from an EMBL/GenBank/DDBJ whole genome shotgun (WGS) entry which is preliminary data.</text>
</comment>
<evidence type="ECO:0000256" key="1">
    <source>
        <dbReference type="ARBA" id="ARBA00004141"/>
    </source>
</evidence>
<evidence type="ECO:0000259" key="7">
    <source>
        <dbReference type="Pfam" id="PF03151"/>
    </source>
</evidence>
<gene>
    <name evidence="8" type="primary">Mo04595</name>
    <name evidence="8" type="ORF">E5Q_04595</name>
</gene>
<dbReference type="Pfam" id="PF03151">
    <property type="entry name" value="TPT"/>
    <property type="match status" value="1"/>
</dbReference>
<feature type="transmembrane region" description="Helical" evidence="6">
    <location>
        <begin position="70"/>
        <end position="92"/>
    </location>
</feature>
<feature type="transmembrane region" description="Helical" evidence="6">
    <location>
        <begin position="171"/>
        <end position="190"/>
    </location>
</feature>
<dbReference type="InterPro" id="IPR050186">
    <property type="entry name" value="TPT_transporter"/>
</dbReference>